<protein>
    <recommendedName>
        <fullName evidence="4">Outer membrane protein beta-barrel domain-containing protein</fullName>
    </recommendedName>
</protein>
<proteinExistence type="predicted"/>
<dbReference type="AlphaFoldDB" id="A0A511N6A1"/>
<dbReference type="EMBL" id="BJXB01000017">
    <property type="protein sequence ID" value="GEM47966.1"/>
    <property type="molecule type" value="Genomic_DNA"/>
</dbReference>
<evidence type="ECO:0008006" key="4">
    <source>
        <dbReference type="Google" id="ProtNLM"/>
    </source>
</evidence>
<keyword evidence="1" id="KW-0732">Signal</keyword>
<accession>A0A511N6A1</accession>
<evidence type="ECO:0000313" key="2">
    <source>
        <dbReference type="EMBL" id="GEM47966.1"/>
    </source>
</evidence>
<evidence type="ECO:0000313" key="3">
    <source>
        <dbReference type="Proteomes" id="UP000321306"/>
    </source>
</evidence>
<sequence length="156" mass="16304">MKNIVMISILALAGSAFAAGKTYVQGSTGAEAGFVTHGQGNPWFSANLGIGAEKFLGDFDGRGEVMVDIRQGSFGMGFAADLLYPFGKSDVKPYVGFGLELGVGSGNPSVALRGNFGADFEFTRTAAIFAELQPKYTFGNFGGFDLGGRAGLKVFF</sequence>
<feature type="signal peptide" evidence="1">
    <location>
        <begin position="1"/>
        <end position="18"/>
    </location>
</feature>
<gene>
    <name evidence="2" type="ORF">DC3_36010</name>
</gene>
<evidence type="ECO:0000256" key="1">
    <source>
        <dbReference type="SAM" id="SignalP"/>
    </source>
</evidence>
<dbReference type="Proteomes" id="UP000321306">
    <property type="component" value="Unassembled WGS sequence"/>
</dbReference>
<reference evidence="2 3" key="1">
    <citation type="submission" date="2019-07" db="EMBL/GenBank/DDBJ databases">
        <title>Whole genome shotgun sequence of Deinococcus cellulosilyticus NBRC 106333.</title>
        <authorList>
            <person name="Hosoyama A."/>
            <person name="Uohara A."/>
            <person name="Ohji S."/>
            <person name="Ichikawa N."/>
        </authorList>
    </citation>
    <scope>NUCLEOTIDE SEQUENCE [LARGE SCALE GENOMIC DNA]</scope>
    <source>
        <strain evidence="2 3">NBRC 106333</strain>
    </source>
</reference>
<feature type="chain" id="PRO_5022094772" description="Outer membrane protein beta-barrel domain-containing protein" evidence="1">
    <location>
        <begin position="19"/>
        <end position="156"/>
    </location>
</feature>
<dbReference type="OrthoDB" id="70585at2"/>
<keyword evidence="3" id="KW-1185">Reference proteome</keyword>
<comment type="caution">
    <text evidence="2">The sequence shown here is derived from an EMBL/GenBank/DDBJ whole genome shotgun (WGS) entry which is preliminary data.</text>
</comment>
<name>A0A511N6A1_DEIC1</name>
<organism evidence="2 3">
    <name type="scientific">Deinococcus cellulosilyticus (strain DSM 18568 / NBRC 106333 / KACC 11606 / 5516J-15)</name>
    <dbReference type="NCBI Taxonomy" id="1223518"/>
    <lineage>
        <taxon>Bacteria</taxon>
        <taxon>Thermotogati</taxon>
        <taxon>Deinococcota</taxon>
        <taxon>Deinococci</taxon>
        <taxon>Deinococcales</taxon>
        <taxon>Deinococcaceae</taxon>
        <taxon>Deinococcus</taxon>
    </lineage>
</organism>
<dbReference type="RefSeq" id="WP_146886660.1">
    <property type="nucleotide sequence ID" value="NZ_BJXB01000017.1"/>
</dbReference>